<dbReference type="Proteomes" id="UP000265703">
    <property type="component" value="Unassembled WGS sequence"/>
</dbReference>
<reference evidence="1 2" key="1">
    <citation type="submission" date="2018-06" db="EMBL/GenBank/DDBJ databases">
        <title>Comparative genomics reveals the genomic features of Rhizophagus irregularis, R. cerebriforme, R. diaphanum and Gigaspora rosea, and their symbiotic lifestyle signature.</title>
        <authorList>
            <person name="Morin E."/>
            <person name="San Clemente H."/>
            <person name="Chen E.C.H."/>
            <person name="De La Providencia I."/>
            <person name="Hainaut M."/>
            <person name="Kuo A."/>
            <person name="Kohler A."/>
            <person name="Murat C."/>
            <person name="Tang N."/>
            <person name="Roy S."/>
            <person name="Loubradou J."/>
            <person name="Henrissat B."/>
            <person name="Grigoriev I.V."/>
            <person name="Corradi N."/>
            <person name="Roux C."/>
            <person name="Martin F.M."/>
        </authorList>
    </citation>
    <scope>NUCLEOTIDE SEQUENCE [LARGE SCALE GENOMIC DNA]</scope>
    <source>
        <strain evidence="1 2">DAOM 227022</strain>
    </source>
</reference>
<comment type="caution">
    <text evidence="1">The sequence shown here is derived from an EMBL/GenBank/DDBJ whole genome shotgun (WGS) entry which is preliminary data.</text>
</comment>
<name>A0A397S055_9GLOM</name>
<evidence type="ECO:0000313" key="1">
    <source>
        <dbReference type="EMBL" id="RIA79813.1"/>
    </source>
</evidence>
<proteinExistence type="predicted"/>
<evidence type="ECO:0000313" key="2">
    <source>
        <dbReference type="Proteomes" id="UP000265703"/>
    </source>
</evidence>
<feature type="non-terminal residue" evidence="1">
    <location>
        <position position="88"/>
    </location>
</feature>
<sequence>MTTIQKELVWAAINRAYALIDYDIQNNIEKQNKFLQQTVLADKSLTKDEKSYAIKRLNKDFDYYKILYNKGTKRICENCQVECLATLY</sequence>
<dbReference type="EMBL" id="QKYT01001137">
    <property type="protein sequence ID" value="RIA79813.1"/>
    <property type="molecule type" value="Genomic_DNA"/>
</dbReference>
<dbReference type="AlphaFoldDB" id="A0A397S055"/>
<organism evidence="1 2">
    <name type="scientific">Glomus cerebriforme</name>
    <dbReference type="NCBI Taxonomy" id="658196"/>
    <lineage>
        <taxon>Eukaryota</taxon>
        <taxon>Fungi</taxon>
        <taxon>Fungi incertae sedis</taxon>
        <taxon>Mucoromycota</taxon>
        <taxon>Glomeromycotina</taxon>
        <taxon>Glomeromycetes</taxon>
        <taxon>Glomerales</taxon>
        <taxon>Glomeraceae</taxon>
        <taxon>Glomus</taxon>
    </lineage>
</organism>
<accession>A0A397S055</accession>
<gene>
    <name evidence="1" type="ORF">C1645_839877</name>
</gene>
<keyword evidence="2" id="KW-1185">Reference proteome</keyword>
<protein>
    <submittedName>
        <fullName evidence="1">Uncharacterized protein</fullName>
    </submittedName>
</protein>
<dbReference type="OrthoDB" id="2421825at2759"/>